<dbReference type="PANTHER" id="PTHR28242:SF52">
    <property type="entry name" value="PHOSPHORELAY INTERMEDIATE PROTEIN YPD1"/>
    <property type="match status" value="1"/>
</dbReference>
<dbReference type="Pfam" id="PF01627">
    <property type="entry name" value="Hpt"/>
    <property type="match status" value="1"/>
</dbReference>
<evidence type="ECO:0000259" key="3">
    <source>
        <dbReference type="PROSITE" id="PS50894"/>
    </source>
</evidence>
<evidence type="ECO:0000313" key="4">
    <source>
        <dbReference type="EMBL" id="GAA0223278.1"/>
    </source>
</evidence>
<evidence type="ECO:0000256" key="1">
    <source>
        <dbReference type="ARBA" id="ARBA00023012"/>
    </source>
</evidence>
<comment type="caution">
    <text evidence="4">The sequence shown here is derived from an EMBL/GenBank/DDBJ whole genome shotgun (WGS) entry which is preliminary data.</text>
</comment>
<feature type="domain" description="HPt" evidence="3">
    <location>
        <begin position="22"/>
        <end position="121"/>
    </location>
</feature>
<evidence type="ECO:0000313" key="5">
    <source>
        <dbReference type="Proteomes" id="UP001501476"/>
    </source>
</evidence>
<dbReference type="Proteomes" id="UP001501476">
    <property type="component" value="Unassembled WGS sequence"/>
</dbReference>
<dbReference type="SUPFAM" id="SSF47226">
    <property type="entry name" value="Histidine-containing phosphotransfer domain, HPT domain"/>
    <property type="match status" value="1"/>
</dbReference>
<sequence>MERETTHALWDREGAYNRLLNDEALLQKMMQMFLDNVEKAMSVLESALSQKDFVSIKAHAHKLKGSAAAVGALRVVDDCIAIEEAANATDIERIESEMSLLKNDISDIQLTMTDYLNHNTT</sequence>
<evidence type="ECO:0000256" key="2">
    <source>
        <dbReference type="PROSITE-ProRule" id="PRU00110"/>
    </source>
</evidence>
<reference evidence="4 5" key="1">
    <citation type="journal article" date="2019" name="Int. J. Syst. Evol. Microbiol.">
        <title>The Global Catalogue of Microorganisms (GCM) 10K type strain sequencing project: providing services to taxonomists for standard genome sequencing and annotation.</title>
        <authorList>
            <consortium name="The Broad Institute Genomics Platform"/>
            <consortium name="The Broad Institute Genome Sequencing Center for Infectious Disease"/>
            <person name="Wu L."/>
            <person name="Ma J."/>
        </authorList>
    </citation>
    <scope>NUCLEOTIDE SEQUENCE [LARGE SCALE GENOMIC DNA]</scope>
    <source>
        <strain evidence="4 5">JCM 6886</strain>
    </source>
</reference>
<feature type="modified residue" description="Phosphohistidine" evidence="2">
    <location>
        <position position="61"/>
    </location>
</feature>
<dbReference type="InterPro" id="IPR008207">
    <property type="entry name" value="Sig_transdc_His_kin_Hpt_dom"/>
</dbReference>
<dbReference type="InterPro" id="IPR036641">
    <property type="entry name" value="HPT_dom_sf"/>
</dbReference>
<protein>
    <recommendedName>
        <fullName evidence="3">HPt domain-containing protein</fullName>
    </recommendedName>
</protein>
<gene>
    <name evidence="4" type="ORF">GCM10008964_13600</name>
</gene>
<dbReference type="InterPro" id="IPR045871">
    <property type="entry name" value="AHP1-5/YPD1"/>
</dbReference>
<keyword evidence="5" id="KW-1185">Reference proteome</keyword>
<organism evidence="4 5">
    <name type="scientific">Methylophaga marina</name>
    <dbReference type="NCBI Taxonomy" id="45495"/>
    <lineage>
        <taxon>Bacteria</taxon>
        <taxon>Pseudomonadati</taxon>
        <taxon>Pseudomonadota</taxon>
        <taxon>Gammaproteobacteria</taxon>
        <taxon>Thiotrichales</taxon>
        <taxon>Piscirickettsiaceae</taxon>
        <taxon>Methylophaga</taxon>
    </lineage>
</organism>
<accession>A0ABN0TJJ7</accession>
<dbReference type="PANTHER" id="PTHR28242">
    <property type="entry name" value="PHOSPHORELAY INTERMEDIATE PROTEIN YPD1"/>
    <property type="match status" value="1"/>
</dbReference>
<dbReference type="EMBL" id="BAAADG010000004">
    <property type="protein sequence ID" value="GAA0223278.1"/>
    <property type="molecule type" value="Genomic_DNA"/>
</dbReference>
<name>A0ABN0TJJ7_9GAMM</name>
<proteinExistence type="predicted"/>
<dbReference type="RefSeq" id="WP_286304658.1">
    <property type="nucleotide sequence ID" value="NZ_AP027741.1"/>
</dbReference>
<dbReference type="PROSITE" id="PS50894">
    <property type="entry name" value="HPT"/>
    <property type="match status" value="1"/>
</dbReference>
<dbReference type="Gene3D" id="1.20.120.160">
    <property type="entry name" value="HPT domain"/>
    <property type="match status" value="1"/>
</dbReference>
<keyword evidence="2" id="KW-0597">Phosphoprotein</keyword>
<keyword evidence="1" id="KW-0902">Two-component regulatory system</keyword>
<dbReference type="CDD" id="cd00088">
    <property type="entry name" value="HPT"/>
    <property type="match status" value="1"/>
</dbReference>